<evidence type="ECO:0000259" key="5">
    <source>
        <dbReference type="PROSITE" id="PS50011"/>
    </source>
</evidence>
<dbReference type="PROSITE" id="PS00107">
    <property type="entry name" value="PROTEIN_KINASE_ATP"/>
    <property type="match status" value="1"/>
</dbReference>
<dbReference type="CDD" id="cd13999">
    <property type="entry name" value="STKc_MAP3K-like"/>
    <property type="match status" value="1"/>
</dbReference>
<dbReference type="Gene3D" id="1.10.510.10">
    <property type="entry name" value="Transferase(Phosphotransferase) domain 1"/>
    <property type="match status" value="1"/>
</dbReference>
<keyword evidence="4" id="KW-0808">Transferase</keyword>
<proteinExistence type="inferred from homology"/>
<dbReference type="SMART" id="SM00220">
    <property type="entry name" value="S_TKc"/>
    <property type="match status" value="1"/>
</dbReference>
<dbReference type="InterPro" id="IPR000719">
    <property type="entry name" value="Prot_kinase_dom"/>
</dbReference>
<evidence type="ECO:0000256" key="1">
    <source>
        <dbReference type="ARBA" id="ARBA00022741"/>
    </source>
</evidence>
<evidence type="ECO:0000256" key="3">
    <source>
        <dbReference type="PROSITE-ProRule" id="PRU10141"/>
    </source>
</evidence>
<sequence length="426" mass="49139">MGWLQDMENIGIIDIIKSKFDNYFDQILEFIEEQRKMHVHGISMKIISSLSIDNKSENQRGQLEEIMNQLQNDNFLASEDPFFDLEKLEIQRKLGNGQFGDVYLAKSKETSDIYAVKVSKNKIDEETKYSDQTLSMFREINLMSSFNHSAILKFIGYSPTNFEGQFYPTIIMEFCVNRTLENIIDMENKGLSPEGWDETKKLINIYGIAAGMKYLHQQGILHRDLKSQNILLDDLLCPKIADFGLSKMTTDSSNSSSMNLQSVNQMKGTPLYMAPEILAGDPYSKEADVYAFSIIVYEIVTGKTPFKGLNFPQLVMKVTEGERPELTDDIPEYYKILIEECWAQSPQDRPSFDIIVDVLKNNDSFLSDLIDESNYRDFIDFVDNYQSTFDLYKRHIIFDDFVKGKHGDTNLKKVYIEGNFRKVVES</sequence>
<comment type="caution">
    <text evidence="6">The sequence shown here is derived from an EMBL/GenBank/DDBJ whole genome shotgun (WGS) entry which is preliminary data.</text>
</comment>
<dbReference type="Pfam" id="PF00069">
    <property type="entry name" value="Pkinase"/>
    <property type="match status" value="1"/>
</dbReference>
<dbReference type="SUPFAM" id="SSF56112">
    <property type="entry name" value="Protein kinase-like (PK-like)"/>
    <property type="match status" value="1"/>
</dbReference>
<comment type="similarity">
    <text evidence="4">Belongs to the protein kinase superfamily.</text>
</comment>
<dbReference type="InterPro" id="IPR051681">
    <property type="entry name" value="Ser/Thr_Kinases-Pseudokinases"/>
</dbReference>
<feature type="domain" description="Protein kinase" evidence="5">
    <location>
        <begin position="88"/>
        <end position="366"/>
    </location>
</feature>
<dbReference type="PROSITE" id="PS50011">
    <property type="entry name" value="PROTEIN_KINASE_DOM"/>
    <property type="match status" value="1"/>
</dbReference>
<reference evidence="6 7" key="1">
    <citation type="submission" date="2024-04" db="EMBL/GenBank/DDBJ databases">
        <title>Tritrichomonas musculus Genome.</title>
        <authorList>
            <person name="Alves-Ferreira E."/>
            <person name="Grigg M."/>
            <person name="Lorenzi H."/>
            <person name="Galac M."/>
        </authorList>
    </citation>
    <scope>NUCLEOTIDE SEQUENCE [LARGE SCALE GENOMIC DNA]</scope>
    <source>
        <strain evidence="6 7">EAF2021</strain>
    </source>
</reference>
<dbReference type="InterPro" id="IPR011009">
    <property type="entry name" value="Kinase-like_dom_sf"/>
</dbReference>
<dbReference type="Proteomes" id="UP001470230">
    <property type="component" value="Unassembled WGS sequence"/>
</dbReference>
<keyword evidence="2 3" id="KW-0067">ATP-binding</keyword>
<name>A0ABR2I763_9EUKA</name>
<keyword evidence="7" id="KW-1185">Reference proteome</keyword>
<dbReference type="PANTHER" id="PTHR44329">
    <property type="entry name" value="SERINE/THREONINE-PROTEIN KINASE TNNI3K-RELATED"/>
    <property type="match status" value="1"/>
</dbReference>
<evidence type="ECO:0000313" key="7">
    <source>
        <dbReference type="Proteomes" id="UP001470230"/>
    </source>
</evidence>
<accession>A0ABR2I763</accession>
<dbReference type="EMBL" id="JAPFFF010000019">
    <property type="protein sequence ID" value="KAK8857919.1"/>
    <property type="molecule type" value="Genomic_DNA"/>
</dbReference>
<dbReference type="InterPro" id="IPR017441">
    <property type="entry name" value="Protein_kinase_ATP_BS"/>
</dbReference>
<keyword evidence="1 3" id="KW-0547">Nucleotide-binding</keyword>
<feature type="binding site" evidence="3">
    <location>
        <position position="117"/>
    </location>
    <ligand>
        <name>ATP</name>
        <dbReference type="ChEBI" id="CHEBI:30616"/>
    </ligand>
</feature>
<gene>
    <name evidence="6" type="ORF">M9Y10_013018</name>
</gene>
<evidence type="ECO:0000256" key="2">
    <source>
        <dbReference type="ARBA" id="ARBA00022840"/>
    </source>
</evidence>
<organism evidence="6 7">
    <name type="scientific">Tritrichomonas musculus</name>
    <dbReference type="NCBI Taxonomy" id="1915356"/>
    <lineage>
        <taxon>Eukaryota</taxon>
        <taxon>Metamonada</taxon>
        <taxon>Parabasalia</taxon>
        <taxon>Tritrichomonadida</taxon>
        <taxon>Tritrichomonadidae</taxon>
        <taxon>Tritrichomonas</taxon>
    </lineage>
</organism>
<dbReference type="InterPro" id="IPR008271">
    <property type="entry name" value="Ser/Thr_kinase_AS"/>
</dbReference>
<protein>
    <recommendedName>
        <fullName evidence="5">Protein kinase domain-containing protein</fullName>
    </recommendedName>
</protein>
<evidence type="ECO:0000256" key="4">
    <source>
        <dbReference type="RuleBase" id="RU000304"/>
    </source>
</evidence>
<keyword evidence="4" id="KW-0723">Serine/threonine-protein kinase</keyword>
<keyword evidence="4" id="KW-0418">Kinase</keyword>
<evidence type="ECO:0000313" key="6">
    <source>
        <dbReference type="EMBL" id="KAK8857919.1"/>
    </source>
</evidence>
<dbReference type="PROSITE" id="PS00108">
    <property type="entry name" value="PROTEIN_KINASE_ST"/>
    <property type="match status" value="1"/>
</dbReference>